<gene>
    <name evidence="1" type="ORF">RJ641_032257</name>
</gene>
<evidence type="ECO:0000313" key="2">
    <source>
        <dbReference type="Proteomes" id="UP001370490"/>
    </source>
</evidence>
<accession>A0AAN8VVX0</accession>
<sequence length="84" mass="9556">MVHSFDWARPMVGHNLKSIAPYYPLPRFHAVFDNCLSLSFVGVDSFSQSWHHGGVCIWWTMLEGLDVSLALQDIFLFGELTPDT</sequence>
<dbReference type="Proteomes" id="UP001370490">
    <property type="component" value="Unassembled WGS sequence"/>
</dbReference>
<dbReference type="EMBL" id="JBAMMX010000006">
    <property type="protein sequence ID" value="KAK6938749.1"/>
    <property type="molecule type" value="Genomic_DNA"/>
</dbReference>
<comment type="caution">
    <text evidence="1">The sequence shown here is derived from an EMBL/GenBank/DDBJ whole genome shotgun (WGS) entry which is preliminary data.</text>
</comment>
<reference evidence="1 2" key="1">
    <citation type="submission" date="2023-12" db="EMBL/GenBank/DDBJ databases">
        <title>A high-quality genome assembly for Dillenia turbinata (Dilleniales).</title>
        <authorList>
            <person name="Chanderbali A."/>
        </authorList>
    </citation>
    <scope>NUCLEOTIDE SEQUENCE [LARGE SCALE GENOMIC DNA]</scope>
    <source>
        <strain evidence="1">LSX21</strain>
        <tissue evidence="1">Leaf</tissue>
    </source>
</reference>
<evidence type="ECO:0000313" key="1">
    <source>
        <dbReference type="EMBL" id="KAK6938749.1"/>
    </source>
</evidence>
<protein>
    <submittedName>
        <fullName evidence="1">Uncharacterized protein</fullName>
    </submittedName>
</protein>
<dbReference type="AlphaFoldDB" id="A0AAN8VVX0"/>
<keyword evidence="2" id="KW-1185">Reference proteome</keyword>
<proteinExistence type="predicted"/>
<organism evidence="1 2">
    <name type="scientific">Dillenia turbinata</name>
    <dbReference type="NCBI Taxonomy" id="194707"/>
    <lineage>
        <taxon>Eukaryota</taxon>
        <taxon>Viridiplantae</taxon>
        <taxon>Streptophyta</taxon>
        <taxon>Embryophyta</taxon>
        <taxon>Tracheophyta</taxon>
        <taxon>Spermatophyta</taxon>
        <taxon>Magnoliopsida</taxon>
        <taxon>eudicotyledons</taxon>
        <taxon>Gunneridae</taxon>
        <taxon>Pentapetalae</taxon>
        <taxon>Dilleniales</taxon>
        <taxon>Dilleniaceae</taxon>
        <taxon>Dillenia</taxon>
    </lineage>
</organism>
<name>A0AAN8VVX0_9MAGN</name>